<dbReference type="EMBL" id="BGPR01002704">
    <property type="protein sequence ID" value="GBM77710.1"/>
    <property type="molecule type" value="Genomic_DNA"/>
</dbReference>
<comment type="caution">
    <text evidence="2">The sequence shown here is derived from an EMBL/GenBank/DDBJ whole genome shotgun (WGS) entry which is preliminary data.</text>
</comment>
<proteinExistence type="predicted"/>
<evidence type="ECO:0000313" key="3">
    <source>
        <dbReference type="Proteomes" id="UP000499080"/>
    </source>
</evidence>
<feature type="compositionally biased region" description="Basic residues" evidence="1">
    <location>
        <begin position="70"/>
        <end position="80"/>
    </location>
</feature>
<sequence>MAALADTWSAIEERSVISHWNGVVSPAFDAISRGIGYFLHSIVTAGEMWVHHVTPETKKASMSRRQPSSHLHKKFKTVFN</sequence>
<dbReference type="AlphaFoldDB" id="A0A4Y2IJG1"/>
<keyword evidence="3" id="KW-1185">Reference proteome</keyword>
<name>A0A4Y2IJG1_ARAVE</name>
<organism evidence="2 3">
    <name type="scientific">Araneus ventricosus</name>
    <name type="common">Orbweaver spider</name>
    <name type="synonym">Epeira ventricosa</name>
    <dbReference type="NCBI Taxonomy" id="182803"/>
    <lineage>
        <taxon>Eukaryota</taxon>
        <taxon>Metazoa</taxon>
        <taxon>Ecdysozoa</taxon>
        <taxon>Arthropoda</taxon>
        <taxon>Chelicerata</taxon>
        <taxon>Arachnida</taxon>
        <taxon>Araneae</taxon>
        <taxon>Araneomorphae</taxon>
        <taxon>Entelegynae</taxon>
        <taxon>Araneoidea</taxon>
        <taxon>Araneidae</taxon>
        <taxon>Araneus</taxon>
    </lineage>
</organism>
<evidence type="ECO:0000313" key="2">
    <source>
        <dbReference type="EMBL" id="GBM77710.1"/>
    </source>
</evidence>
<gene>
    <name evidence="2" type="ORF">AVEN_80312_1</name>
</gene>
<protein>
    <submittedName>
        <fullName evidence="2">Uncharacterized protein</fullName>
    </submittedName>
</protein>
<accession>A0A4Y2IJG1</accession>
<reference evidence="2 3" key="1">
    <citation type="journal article" date="2019" name="Sci. Rep.">
        <title>Orb-weaving spider Araneus ventricosus genome elucidates the spidroin gene catalogue.</title>
        <authorList>
            <person name="Kono N."/>
            <person name="Nakamura H."/>
            <person name="Ohtoshi R."/>
            <person name="Moran D.A.P."/>
            <person name="Shinohara A."/>
            <person name="Yoshida Y."/>
            <person name="Fujiwara M."/>
            <person name="Mori M."/>
            <person name="Tomita M."/>
            <person name="Arakawa K."/>
        </authorList>
    </citation>
    <scope>NUCLEOTIDE SEQUENCE [LARGE SCALE GENOMIC DNA]</scope>
</reference>
<evidence type="ECO:0000256" key="1">
    <source>
        <dbReference type="SAM" id="MobiDB-lite"/>
    </source>
</evidence>
<feature type="region of interest" description="Disordered" evidence="1">
    <location>
        <begin position="59"/>
        <end position="80"/>
    </location>
</feature>
<dbReference type="Proteomes" id="UP000499080">
    <property type="component" value="Unassembled WGS sequence"/>
</dbReference>